<accession>A0A2C6JC10</accession>
<dbReference type="RefSeq" id="XP_067917593.1">
    <property type="nucleotide sequence ID" value="XM_068070431.1"/>
</dbReference>
<comment type="caution">
    <text evidence="2">The sequence shown here is derived from an EMBL/GenBank/DDBJ whole genome shotgun (WGS) entry which is preliminary data.</text>
</comment>
<feature type="chain" id="PRO_5012812845" description="Secreted protein" evidence="1">
    <location>
        <begin position="23"/>
        <end position="69"/>
    </location>
</feature>
<proteinExistence type="predicted"/>
<feature type="signal peptide" evidence="1">
    <location>
        <begin position="1"/>
        <end position="22"/>
    </location>
</feature>
<gene>
    <name evidence="2" type="ORF">CSUI_010326</name>
</gene>
<protein>
    <recommendedName>
        <fullName evidence="4">Secreted protein</fullName>
    </recommendedName>
</protein>
<dbReference type="AlphaFoldDB" id="A0A2C6JC10"/>
<evidence type="ECO:0000313" key="3">
    <source>
        <dbReference type="Proteomes" id="UP000221165"/>
    </source>
</evidence>
<evidence type="ECO:0008006" key="4">
    <source>
        <dbReference type="Google" id="ProtNLM"/>
    </source>
</evidence>
<dbReference type="EMBL" id="MIGC01007144">
    <property type="protein sequence ID" value="PHJ15861.1"/>
    <property type="molecule type" value="Genomic_DNA"/>
</dbReference>
<dbReference type="VEuPathDB" id="ToxoDB:CSUI_010326"/>
<keyword evidence="1" id="KW-0732">Signal</keyword>
<name>A0A2C6JC10_9APIC</name>
<keyword evidence="3" id="KW-1185">Reference proteome</keyword>
<reference evidence="2 3" key="1">
    <citation type="journal article" date="2017" name="Int. J. Parasitol.">
        <title>The genome of the protozoan parasite Cystoisospora suis and a reverse vaccinology approach to identify vaccine candidates.</title>
        <authorList>
            <person name="Palmieri N."/>
            <person name="Shrestha A."/>
            <person name="Ruttkowski B."/>
            <person name="Beck T."/>
            <person name="Vogl C."/>
            <person name="Tomley F."/>
            <person name="Blake D.P."/>
            <person name="Joachim A."/>
        </authorList>
    </citation>
    <scope>NUCLEOTIDE SEQUENCE [LARGE SCALE GENOMIC DNA]</scope>
    <source>
        <strain evidence="2 3">Wien I</strain>
    </source>
</reference>
<evidence type="ECO:0000313" key="2">
    <source>
        <dbReference type="EMBL" id="PHJ15861.1"/>
    </source>
</evidence>
<dbReference type="Proteomes" id="UP000221165">
    <property type="component" value="Unassembled WGS sequence"/>
</dbReference>
<dbReference type="GeneID" id="94433642"/>
<organism evidence="2 3">
    <name type="scientific">Cystoisospora suis</name>
    <dbReference type="NCBI Taxonomy" id="483139"/>
    <lineage>
        <taxon>Eukaryota</taxon>
        <taxon>Sar</taxon>
        <taxon>Alveolata</taxon>
        <taxon>Apicomplexa</taxon>
        <taxon>Conoidasida</taxon>
        <taxon>Coccidia</taxon>
        <taxon>Eucoccidiorida</taxon>
        <taxon>Eimeriorina</taxon>
        <taxon>Sarcocystidae</taxon>
        <taxon>Cystoisospora</taxon>
    </lineage>
</organism>
<evidence type="ECO:0000256" key="1">
    <source>
        <dbReference type="SAM" id="SignalP"/>
    </source>
</evidence>
<sequence>MCRFFLVCVVLKEHWFLASVRAQNSLRPNGVPSFHLGHTHRQRGGSEMPIFDREVTRLKAWVANQKITG</sequence>